<dbReference type="VEuPathDB" id="FungiDB:P174DRAFT_428019"/>
<accession>A0A2I1CFT9</accession>
<sequence>MSLCVAVSCLPILPFTYLFLCGPAAPDDHVVSPPLAPGLQWQCHFLDKQRWLDNTRKESGYSTHLTILMRNPSPSFHRMMGSVTTGAERDEIEQRDLHSYSLPCLTVMLDFEYPESVIGGFRFRTILWLTAFTW</sequence>
<evidence type="ECO:0000313" key="2">
    <source>
        <dbReference type="EMBL" id="PKX96471.1"/>
    </source>
</evidence>
<dbReference type="OrthoDB" id="10482909at2759"/>
<keyword evidence="1" id="KW-0732">Signal</keyword>
<dbReference type="RefSeq" id="XP_024685066.1">
    <property type="nucleotide sequence ID" value="XM_024825485.1"/>
</dbReference>
<comment type="caution">
    <text evidence="2">The sequence shown here is derived from an EMBL/GenBank/DDBJ whole genome shotgun (WGS) entry which is preliminary data.</text>
</comment>
<name>A0A2I1CFT9_ASPN1</name>
<gene>
    <name evidence="2" type="ORF">P174DRAFT_428019</name>
</gene>
<organism evidence="2 3">
    <name type="scientific">Aspergillus novofumigatus (strain IBT 16806)</name>
    <dbReference type="NCBI Taxonomy" id="1392255"/>
    <lineage>
        <taxon>Eukaryota</taxon>
        <taxon>Fungi</taxon>
        <taxon>Dikarya</taxon>
        <taxon>Ascomycota</taxon>
        <taxon>Pezizomycotina</taxon>
        <taxon>Eurotiomycetes</taxon>
        <taxon>Eurotiomycetidae</taxon>
        <taxon>Eurotiales</taxon>
        <taxon>Aspergillaceae</taxon>
        <taxon>Aspergillus</taxon>
        <taxon>Aspergillus subgen. Fumigati</taxon>
    </lineage>
</organism>
<protein>
    <submittedName>
        <fullName evidence="2">Uncharacterized protein</fullName>
    </submittedName>
</protein>
<keyword evidence="3" id="KW-1185">Reference proteome</keyword>
<dbReference type="GeneID" id="36532810"/>
<dbReference type="EMBL" id="MSZS01000002">
    <property type="protein sequence ID" value="PKX96471.1"/>
    <property type="molecule type" value="Genomic_DNA"/>
</dbReference>
<proteinExistence type="predicted"/>
<evidence type="ECO:0000313" key="3">
    <source>
        <dbReference type="Proteomes" id="UP000234474"/>
    </source>
</evidence>
<feature type="chain" id="PRO_5014194786" evidence="1">
    <location>
        <begin position="19"/>
        <end position="134"/>
    </location>
</feature>
<evidence type="ECO:0000256" key="1">
    <source>
        <dbReference type="SAM" id="SignalP"/>
    </source>
</evidence>
<dbReference type="AlphaFoldDB" id="A0A2I1CFT9"/>
<reference evidence="3" key="1">
    <citation type="journal article" date="2018" name="Proc. Natl. Acad. Sci. U.S.A.">
        <title>Linking secondary metabolites to gene clusters through genome sequencing of six diverse Aspergillus species.</title>
        <authorList>
            <person name="Kaerboelling I."/>
            <person name="Vesth T.C."/>
            <person name="Frisvad J.C."/>
            <person name="Nybo J.L."/>
            <person name="Theobald S."/>
            <person name="Kuo A."/>
            <person name="Bowyer P."/>
            <person name="Matsuda Y."/>
            <person name="Mondo S."/>
            <person name="Lyhne E.K."/>
            <person name="Kogle M.E."/>
            <person name="Clum A."/>
            <person name="Lipzen A."/>
            <person name="Salamov A."/>
            <person name="Ngan C.Y."/>
            <person name="Daum C."/>
            <person name="Chiniquy J."/>
            <person name="Barry K."/>
            <person name="LaButti K."/>
            <person name="Haridas S."/>
            <person name="Simmons B.A."/>
            <person name="Magnuson J.K."/>
            <person name="Mortensen U.H."/>
            <person name="Larsen T.O."/>
            <person name="Grigoriev I.V."/>
            <person name="Baker S.E."/>
            <person name="Andersen M.R."/>
        </authorList>
    </citation>
    <scope>NUCLEOTIDE SEQUENCE [LARGE SCALE GENOMIC DNA]</scope>
    <source>
        <strain evidence="3">IBT 16806</strain>
    </source>
</reference>
<dbReference type="Proteomes" id="UP000234474">
    <property type="component" value="Unassembled WGS sequence"/>
</dbReference>
<feature type="signal peptide" evidence="1">
    <location>
        <begin position="1"/>
        <end position="18"/>
    </location>
</feature>